<keyword evidence="3" id="KW-0813">Transport</keyword>
<dbReference type="EMBL" id="JABANN010000150">
    <property type="protein sequence ID" value="KAF4668960.1"/>
    <property type="molecule type" value="Genomic_DNA"/>
</dbReference>
<feature type="transmembrane region" description="Helical" evidence="8">
    <location>
        <begin position="63"/>
        <end position="84"/>
    </location>
</feature>
<evidence type="ECO:0000256" key="6">
    <source>
        <dbReference type="ARBA" id="ARBA00023136"/>
    </source>
</evidence>
<dbReference type="GO" id="GO:0005337">
    <property type="term" value="F:nucleoside transmembrane transporter activity"/>
    <property type="evidence" value="ECO:0007669"/>
    <property type="project" value="InterPro"/>
</dbReference>
<dbReference type="Pfam" id="PF01733">
    <property type="entry name" value="Nucleoside_tran"/>
    <property type="match status" value="1"/>
</dbReference>
<name>A0A7J6MCR0_PEROL</name>
<evidence type="ECO:0000256" key="2">
    <source>
        <dbReference type="ARBA" id="ARBA00007965"/>
    </source>
</evidence>
<organism evidence="10 12">
    <name type="scientific">Perkinsus olseni</name>
    <name type="common">Perkinsus atlanticus</name>
    <dbReference type="NCBI Taxonomy" id="32597"/>
    <lineage>
        <taxon>Eukaryota</taxon>
        <taxon>Sar</taxon>
        <taxon>Alveolata</taxon>
        <taxon>Perkinsozoa</taxon>
        <taxon>Perkinsea</taxon>
        <taxon>Perkinsida</taxon>
        <taxon>Perkinsidae</taxon>
        <taxon>Perkinsus</taxon>
    </lineage>
</organism>
<evidence type="ECO:0000256" key="4">
    <source>
        <dbReference type="ARBA" id="ARBA00022692"/>
    </source>
</evidence>
<evidence type="ECO:0000256" key="1">
    <source>
        <dbReference type="ARBA" id="ARBA00004141"/>
    </source>
</evidence>
<feature type="transmembrane region" description="Helical" evidence="8">
    <location>
        <begin position="288"/>
        <end position="308"/>
    </location>
</feature>
<dbReference type="GO" id="GO:0005886">
    <property type="term" value="C:plasma membrane"/>
    <property type="evidence" value="ECO:0007669"/>
    <property type="project" value="TreeGrafter"/>
</dbReference>
<feature type="transmembrane region" description="Helical" evidence="8">
    <location>
        <begin position="230"/>
        <end position="249"/>
    </location>
</feature>
<feature type="transmembrane region" description="Helical" evidence="8">
    <location>
        <begin position="351"/>
        <end position="374"/>
    </location>
</feature>
<keyword evidence="4 8" id="KW-0812">Transmembrane</keyword>
<feature type="transmembrane region" description="Helical" evidence="8">
    <location>
        <begin position="130"/>
        <end position="148"/>
    </location>
</feature>
<feature type="transmembrane region" description="Helical" evidence="8">
    <location>
        <begin position="386"/>
        <end position="405"/>
    </location>
</feature>
<feature type="compositionally biased region" description="Basic and acidic residues" evidence="7">
    <location>
        <begin position="1"/>
        <end position="21"/>
    </location>
</feature>
<comment type="subcellular location">
    <subcellularLocation>
        <location evidence="1">Membrane</location>
        <topology evidence="1">Multi-pass membrane protein</topology>
    </subcellularLocation>
</comment>
<dbReference type="PANTHER" id="PTHR10332">
    <property type="entry name" value="EQUILIBRATIVE NUCLEOSIDE TRANSPORTER"/>
    <property type="match status" value="1"/>
</dbReference>
<evidence type="ECO:0000313" key="9">
    <source>
        <dbReference type="EMBL" id="KAF4662603.1"/>
    </source>
</evidence>
<feature type="transmembrane region" description="Helical" evidence="8">
    <location>
        <begin position="425"/>
        <end position="447"/>
    </location>
</feature>
<comment type="caution">
    <text evidence="10">The sequence shown here is derived from an EMBL/GenBank/DDBJ whole genome shotgun (WGS) entry which is preliminary data.</text>
</comment>
<feature type="compositionally biased region" description="Basic and acidic residues" evidence="7">
    <location>
        <begin position="43"/>
        <end position="52"/>
    </location>
</feature>
<proteinExistence type="inferred from homology"/>
<keyword evidence="6 8" id="KW-0472">Membrane</keyword>
<protein>
    <submittedName>
        <fullName evidence="10">Transporter</fullName>
    </submittedName>
</protein>
<accession>A0A7J6MCR0</accession>
<dbReference type="PANTHER" id="PTHR10332:SF88">
    <property type="entry name" value="EQUILIBRATIVE NUCLEOSIDE TRANSPORTER 1, ISOFORM A"/>
    <property type="match status" value="1"/>
</dbReference>
<feature type="transmembrane region" description="Helical" evidence="8">
    <location>
        <begin position="154"/>
        <end position="173"/>
    </location>
</feature>
<feature type="transmembrane region" description="Helical" evidence="8">
    <location>
        <begin position="180"/>
        <end position="204"/>
    </location>
</feature>
<dbReference type="OrthoDB" id="425683at2759"/>
<evidence type="ECO:0000313" key="12">
    <source>
        <dbReference type="Proteomes" id="UP000572268"/>
    </source>
</evidence>
<evidence type="ECO:0000256" key="7">
    <source>
        <dbReference type="SAM" id="MobiDB-lite"/>
    </source>
</evidence>
<evidence type="ECO:0000313" key="11">
    <source>
        <dbReference type="Proteomes" id="UP000570595"/>
    </source>
</evidence>
<gene>
    <name evidence="10" type="primary">NT3_2</name>
    <name evidence="10" type="ORF">FOL46_001733</name>
    <name evidence="9" type="ORF">FOZ61_002333</name>
</gene>
<reference evidence="11 12" key="1">
    <citation type="submission" date="2020-04" db="EMBL/GenBank/DDBJ databases">
        <title>Perkinsus olseni comparative genomics.</title>
        <authorList>
            <person name="Bogema D.R."/>
        </authorList>
    </citation>
    <scope>NUCLEOTIDE SEQUENCE [LARGE SCALE GENOMIC DNA]</scope>
    <source>
        <strain evidence="9">ATCC PRA-179</strain>
        <strain evidence="10">ATCC PRA-31</strain>
    </source>
</reference>
<dbReference type="EMBL" id="JABAHT010000164">
    <property type="protein sequence ID" value="KAF4662603.1"/>
    <property type="molecule type" value="Genomic_DNA"/>
</dbReference>
<dbReference type="InterPro" id="IPR036259">
    <property type="entry name" value="MFS_trans_sf"/>
</dbReference>
<dbReference type="SUPFAM" id="SSF103473">
    <property type="entry name" value="MFS general substrate transporter"/>
    <property type="match status" value="1"/>
</dbReference>
<sequence length="449" mass="48879">MLRPGHTDESSGNDADVRRYSSGDNDMAALSGRASSTSPSSRSEPKPPSDDRLSALTDAKVDWLLLIQMSGFGIIALLPYNLILTELDFLNGSFQHYYAAALSFLYSIAVNIVQILLIWYGNRFSFKPRIILGCLLMAAGTLLTAVIAMVVDNSIIACLLALICVSAMGVGYAELEQTALGIAAMCPPSCTLSIMVGEGIAGLLPWPLYELLKSILESSGVSPIPEWRCLILFTIGSVLALAMIPIYALGTARHPYIVQVLTIEQNRRVSSLSVRQTRRPVLAILKDVAPMGVCVWLTMAVTFVVFPAQSVLWRPQSPSNANFVAQVTFTFQVLDTVGRAAPSFLPALKGWGLFALVCCRVCFIPLFICTALYLNTVPFFWDWFRHLEMALLALTNGMTVTWSMVAGPQRVASDEAEQEVAGYFMPFALVHGILWGSVIALLLNIALGQ</sequence>
<dbReference type="Proteomes" id="UP000572268">
    <property type="component" value="Unassembled WGS sequence"/>
</dbReference>
<dbReference type="InterPro" id="IPR002259">
    <property type="entry name" value="Eqnu_transpt"/>
</dbReference>
<evidence type="ECO:0000256" key="3">
    <source>
        <dbReference type="ARBA" id="ARBA00022448"/>
    </source>
</evidence>
<dbReference type="Proteomes" id="UP000570595">
    <property type="component" value="Unassembled WGS sequence"/>
</dbReference>
<evidence type="ECO:0000313" key="10">
    <source>
        <dbReference type="EMBL" id="KAF4668960.1"/>
    </source>
</evidence>
<evidence type="ECO:0000256" key="5">
    <source>
        <dbReference type="ARBA" id="ARBA00022989"/>
    </source>
</evidence>
<feature type="region of interest" description="Disordered" evidence="7">
    <location>
        <begin position="1"/>
        <end position="52"/>
    </location>
</feature>
<evidence type="ECO:0000256" key="8">
    <source>
        <dbReference type="SAM" id="Phobius"/>
    </source>
</evidence>
<comment type="similarity">
    <text evidence="2">Belongs to the SLC29A/ENT transporter (TC 2.A.57) family.</text>
</comment>
<feature type="transmembrane region" description="Helical" evidence="8">
    <location>
        <begin position="96"/>
        <end position="118"/>
    </location>
</feature>
<keyword evidence="5 8" id="KW-1133">Transmembrane helix</keyword>
<dbReference type="AlphaFoldDB" id="A0A7J6MCR0"/>